<evidence type="ECO:0000313" key="3">
    <source>
        <dbReference type="Proteomes" id="UP000651452"/>
    </source>
</evidence>
<gene>
    <name evidence="2" type="ORF">EKO04_000047</name>
</gene>
<name>A0A8H7MNA2_9PLEO</name>
<reference evidence="2" key="1">
    <citation type="submission" date="2018-12" db="EMBL/GenBank/DDBJ databases">
        <authorList>
            <person name="Syme R.A."/>
            <person name="Farfan-Caceres L."/>
            <person name="Lichtenzveig J."/>
        </authorList>
    </citation>
    <scope>NUCLEOTIDE SEQUENCE</scope>
    <source>
        <strain evidence="2">Al4</strain>
    </source>
</reference>
<feature type="region of interest" description="Disordered" evidence="1">
    <location>
        <begin position="122"/>
        <end position="143"/>
    </location>
</feature>
<organism evidence="2 3">
    <name type="scientific">Ascochyta lentis</name>
    <dbReference type="NCBI Taxonomy" id="205686"/>
    <lineage>
        <taxon>Eukaryota</taxon>
        <taxon>Fungi</taxon>
        <taxon>Dikarya</taxon>
        <taxon>Ascomycota</taxon>
        <taxon>Pezizomycotina</taxon>
        <taxon>Dothideomycetes</taxon>
        <taxon>Pleosporomycetidae</taxon>
        <taxon>Pleosporales</taxon>
        <taxon>Pleosporineae</taxon>
        <taxon>Didymellaceae</taxon>
        <taxon>Ascochyta</taxon>
    </lineage>
</organism>
<accession>A0A8H7MNA2</accession>
<sequence length="468" mass="52521">MWSLEDHCRERGLVFEQKPSVPRAYSCSPPRTPKAPVHTLGFIVHDTPGAYESQNSYFPSITSDADDSAPSNSAIADSSPLREHDTFSADNNTEEPTFNDSNIEFDALELWRISAAKFKSDGECASPDTEMQGSPSEDTMECSGEDPSVFILQHAGSKVSCHDFDEYLISGPPSKRFKTLPTAIKNPVSSPLINSADPAKSIYHNAKNTSSNFLLKLLSSPKVNLVNEVTAEVYIEGVSLHMLEYFCGIDTITSLLFASNRSYHISVPPLHASKDGVVRVIRYMRRWCEKSSKRPTGEFHTPPGIKEGISTSLACRFFGLNADAERIEKLVLEDFMGNPRFFITDEDVELIWCHYAGKLRDSPFGDAIVWYVLEDVMSGKHALADEVRWMLEQEEYEDLKARVKDEMKKQEWRDLGRKEFLRLCQRARDLGAALGRVEVDNGLQNVTSPGEQGVFDHEKPLPRLPRTC</sequence>
<evidence type="ECO:0000256" key="1">
    <source>
        <dbReference type="SAM" id="MobiDB-lite"/>
    </source>
</evidence>
<reference evidence="2" key="2">
    <citation type="submission" date="2020-09" db="EMBL/GenBank/DDBJ databases">
        <title>Reference genome assembly for Australian Ascochyta lentis isolate Al4.</title>
        <authorList>
            <person name="Lee R.C."/>
            <person name="Farfan-Caceres L.M."/>
            <person name="Debler J.W."/>
            <person name="Williams A.H."/>
            <person name="Henares B.M."/>
        </authorList>
    </citation>
    <scope>NUCLEOTIDE SEQUENCE</scope>
    <source>
        <strain evidence="2">Al4</strain>
    </source>
</reference>
<protein>
    <submittedName>
        <fullName evidence="2">Uncharacterized protein</fullName>
    </submittedName>
</protein>
<proteinExistence type="predicted"/>
<feature type="region of interest" description="Disordered" evidence="1">
    <location>
        <begin position="64"/>
        <end position="99"/>
    </location>
</feature>
<feature type="compositionally biased region" description="Polar residues" evidence="1">
    <location>
        <begin position="88"/>
        <end position="99"/>
    </location>
</feature>
<dbReference type="Proteomes" id="UP000651452">
    <property type="component" value="Unassembled WGS sequence"/>
</dbReference>
<feature type="region of interest" description="Disordered" evidence="1">
    <location>
        <begin position="448"/>
        <end position="468"/>
    </location>
</feature>
<evidence type="ECO:0000313" key="2">
    <source>
        <dbReference type="EMBL" id="KAF9701902.1"/>
    </source>
</evidence>
<feature type="compositionally biased region" description="Low complexity" evidence="1">
    <location>
        <begin position="68"/>
        <end position="79"/>
    </location>
</feature>
<dbReference type="OrthoDB" id="3796468at2759"/>
<dbReference type="AlphaFoldDB" id="A0A8H7MNA2"/>
<dbReference type="EMBL" id="RZGK01000002">
    <property type="protein sequence ID" value="KAF9701902.1"/>
    <property type="molecule type" value="Genomic_DNA"/>
</dbReference>
<comment type="caution">
    <text evidence="2">The sequence shown here is derived from an EMBL/GenBank/DDBJ whole genome shotgun (WGS) entry which is preliminary data.</text>
</comment>
<keyword evidence="3" id="KW-1185">Reference proteome</keyword>